<reference evidence="2" key="1">
    <citation type="submission" date="2017-05" db="EMBL/GenBank/DDBJ databases">
        <authorList>
            <person name="Sung H."/>
        </authorList>
    </citation>
    <scope>NUCLEOTIDE SEQUENCE [LARGE SCALE GENOMIC DNA]</scope>
    <source>
        <strain evidence="2">AR23208</strain>
    </source>
</reference>
<name>A0A1Y0IN28_9BACL</name>
<dbReference type="OrthoDB" id="9779968at2"/>
<dbReference type="Proteomes" id="UP000195437">
    <property type="component" value="Chromosome"/>
</dbReference>
<evidence type="ECO:0008006" key="3">
    <source>
        <dbReference type="Google" id="ProtNLM"/>
    </source>
</evidence>
<dbReference type="EMBL" id="CP021434">
    <property type="protein sequence ID" value="ARU61938.1"/>
    <property type="molecule type" value="Genomic_DNA"/>
</dbReference>
<dbReference type="SUPFAM" id="SSF53649">
    <property type="entry name" value="Alkaline phosphatase-like"/>
    <property type="match status" value="1"/>
</dbReference>
<dbReference type="Pfam" id="PF07394">
    <property type="entry name" value="DUF1501"/>
    <property type="match status" value="1"/>
</dbReference>
<sequence>MNRREFLKKGGAALLLLSLAGPVGWYQWEQMQADEAVPALSPPTARDNFLVVVQLSGGNDGLNTVVPYGYGTYYDNRPTLALKQREVLLLNNTLGLHPSLKGLKKLYDKGRLAIINGVGYPQPSRSHFRSLEIWQTAAPERTDMTTGWLGRYLDLSQPTANNPLAAVTVGAPSKIFAAAKHEVPAIENVEAFQLMLTRFREQERDLRQQALRGMYQATDTTTLRLVQAKGASALTASDRVQTKLSQQHDSPLYADKSPLAQNLQLIGQFIGAGVGSKAYFTQHGGFDDHAQEKGQHARLLLEVDAALSAFYQDLEQRGLADKVTVVVYSEFGRRLKENASAGTDHGTAAPVLVLGGRVKGGLYGEMPSLTKLEDGNLRYTVDFRSVYATLLEGSLGAPSQDILGASFEKLPLF</sequence>
<dbReference type="RefSeq" id="WP_087457307.1">
    <property type="nucleotide sequence ID" value="NZ_CP021434.1"/>
</dbReference>
<keyword evidence="2" id="KW-1185">Reference proteome</keyword>
<evidence type="ECO:0000313" key="2">
    <source>
        <dbReference type="Proteomes" id="UP000195437"/>
    </source>
</evidence>
<dbReference type="InterPro" id="IPR010869">
    <property type="entry name" value="DUF1501"/>
</dbReference>
<dbReference type="InterPro" id="IPR017850">
    <property type="entry name" value="Alkaline_phosphatase_core_sf"/>
</dbReference>
<evidence type="ECO:0000313" key="1">
    <source>
        <dbReference type="EMBL" id="ARU61938.1"/>
    </source>
</evidence>
<accession>A0A1Y0IN28</accession>
<dbReference type="KEGG" id="tum:CBW65_13540"/>
<dbReference type="PANTHER" id="PTHR43737:SF1">
    <property type="entry name" value="DUF1501 DOMAIN-CONTAINING PROTEIN"/>
    <property type="match status" value="1"/>
</dbReference>
<dbReference type="AlphaFoldDB" id="A0A1Y0IN28"/>
<dbReference type="PANTHER" id="PTHR43737">
    <property type="entry name" value="BLL7424 PROTEIN"/>
    <property type="match status" value="1"/>
</dbReference>
<gene>
    <name evidence="1" type="ORF">CBW65_13540</name>
</gene>
<protein>
    <recommendedName>
        <fullName evidence="3">Transcriptional initiation protein Tat</fullName>
    </recommendedName>
</protein>
<proteinExistence type="predicted"/>
<organism evidence="1 2">
    <name type="scientific">Tumebacillus avium</name>
    <dbReference type="NCBI Taxonomy" id="1903704"/>
    <lineage>
        <taxon>Bacteria</taxon>
        <taxon>Bacillati</taxon>
        <taxon>Bacillota</taxon>
        <taxon>Bacilli</taxon>
        <taxon>Bacillales</taxon>
        <taxon>Alicyclobacillaceae</taxon>
        <taxon>Tumebacillus</taxon>
    </lineage>
</organism>